<reference evidence="1" key="1">
    <citation type="submission" date="2020-11" db="EMBL/GenBank/DDBJ databases">
        <authorList>
            <consortium name="DOE Joint Genome Institute"/>
            <person name="Ahrendt S."/>
            <person name="Riley R."/>
            <person name="Andreopoulos W."/>
            <person name="Labutti K."/>
            <person name="Pangilinan J."/>
            <person name="Ruiz-Duenas F.J."/>
            <person name="Barrasa J.M."/>
            <person name="Sanchez-Garcia M."/>
            <person name="Camarero S."/>
            <person name="Miyauchi S."/>
            <person name="Serrano A."/>
            <person name="Linde D."/>
            <person name="Babiker R."/>
            <person name="Drula E."/>
            <person name="Ayuso-Fernandez I."/>
            <person name="Pacheco R."/>
            <person name="Padilla G."/>
            <person name="Ferreira P."/>
            <person name="Barriuso J."/>
            <person name="Kellner H."/>
            <person name="Castanera R."/>
            <person name="Alfaro M."/>
            <person name="Ramirez L."/>
            <person name="Pisabarro A.G."/>
            <person name="Kuo A."/>
            <person name="Tritt A."/>
            <person name="Lipzen A."/>
            <person name="He G."/>
            <person name="Yan M."/>
            <person name="Ng V."/>
            <person name="Cullen D."/>
            <person name="Martin F."/>
            <person name="Rosso M.-N."/>
            <person name="Henrissat B."/>
            <person name="Hibbett D."/>
            <person name="Martinez A.T."/>
            <person name="Grigoriev I.V."/>
        </authorList>
    </citation>
    <scope>NUCLEOTIDE SEQUENCE</scope>
    <source>
        <strain evidence="1">ATCC 90797</strain>
    </source>
</reference>
<dbReference type="AlphaFoldDB" id="A0A9P5ZX45"/>
<organism evidence="1 2">
    <name type="scientific">Pleurotus eryngii</name>
    <name type="common">Boletus of the steppes</name>
    <dbReference type="NCBI Taxonomy" id="5323"/>
    <lineage>
        <taxon>Eukaryota</taxon>
        <taxon>Fungi</taxon>
        <taxon>Dikarya</taxon>
        <taxon>Basidiomycota</taxon>
        <taxon>Agaricomycotina</taxon>
        <taxon>Agaricomycetes</taxon>
        <taxon>Agaricomycetidae</taxon>
        <taxon>Agaricales</taxon>
        <taxon>Pleurotineae</taxon>
        <taxon>Pleurotaceae</taxon>
        <taxon>Pleurotus</taxon>
    </lineage>
</organism>
<dbReference type="Proteomes" id="UP000807025">
    <property type="component" value="Unassembled WGS sequence"/>
</dbReference>
<accession>A0A9P5ZX45</accession>
<name>A0A9P5ZX45_PLEER</name>
<keyword evidence="2" id="KW-1185">Reference proteome</keyword>
<protein>
    <submittedName>
        <fullName evidence="1">Uncharacterized protein</fullName>
    </submittedName>
</protein>
<comment type="caution">
    <text evidence="1">The sequence shown here is derived from an EMBL/GenBank/DDBJ whole genome shotgun (WGS) entry which is preliminary data.</text>
</comment>
<proteinExistence type="predicted"/>
<sequence>MVNSRLYVRLTNQTQEMKLCCCFYASHGSKSKFISLSTCCDHSSRYAYLESLLDNAALQPYVHDCLLTIKRHMLLPTNHTIRSLSNVVFKGDVVIACVTVHNELSLVNMQARDDILADFAMTNFRFLRYAKAIQKWQILCDHQITDGPPIVVATKYIWELSGCLAMGKAVMAPGMNKILRKVQNYSLKRAVQLCQVASLSSAAQLNQAPLTIVPDTSGAAAANPALDKGHADVAVAAVGGA</sequence>
<gene>
    <name evidence="1" type="ORF">BDN71DRAFT_1431206</name>
</gene>
<dbReference type="EMBL" id="MU154565">
    <property type="protein sequence ID" value="KAF9495077.1"/>
    <property type="molecule type" value="Genomic_DNA"/>
</dbReference>
<evidence type="ECO:0000313" key="2">
    <source>
        <dbReference type="Proteomes" id="UP000807025"/>
    </source>
</evidence>
<evidence type="ECO:0000313" key="1">
    <source>
        <dbReference type="EMBL" id="KAF9495077.1"/>
    </source>
</evidence>